<feature type="region of interest" description="Disordered" evidence="7">
    <location>
        <begin position="150"/>
        <end position="191"/>
    </location>
</feature>
<keyword evidence="3 6" id="KW-0472">Membrane</keyword>
<dbReference type="PANTHER" id="PTHR10639">
    <property type="entry name" value="CLATHRIN LIGHT CHAIN"/>
    <property type="match status" value="1"/>
</dbReference>
<name>F0WK74_9STRA</name>
<feature type="compositionally biased region" description="Basic and acidic residues" evidence="7">
    <location>
        <begin position="159"/>
        <end position="173"/>
    </location>
</feature>
<dbReference type="HOGENOM" id="CLU_091182_0_0_1"/>
<keyword evidence="4 6" id="KW-0168">Coated pit</keyword>
<evidence type="ECO:0000256" key="5">
    <source>
        <dbReference type="ARBA" id="ARBA00023329"/>
    </source>
</evidence>
<evidence type="ECO:0000256" key="4">
    <source>
        <dbReference type="ARBA" id="ARBA00023176"/>
    </source>
</evidence>
<keyword evidence="5 6" id="KW-0968">Cytoplasmic vesicle</keyword>
<evidence type="ECO:0000256" key="2">
    <source>
        <dbReference type="ARBA" id="ARBA00005263"/>
    </source>
</evidence>
<evidence type="ECO:0000256" key="1">
    <source>
        <dbReference type="ARBA" id="ARBA00004180"/>
    </source>
</evidence>
<dbReference type="InterPro" id="IPR000996">
    <property type="entry name" value="Clathrin_L-chain"/>
</dbReference>
<evidence type="ECO:0000313" key="8">
    <source>
        <dbReference type="EMBL" id="CCA21677.1"/>
    </source>
</evidence>
<feature type="compositionally biased region" description="Basic and acidic residues" evidence="7">
    <location>
        <begin position="19"/>
        <end position="28"/>
    </location>
</feature>
<dbReference type="AlphaFoldDB" id="F0WK74"/>
<proteinExistence type="inferred from homology"/>
<dbReference type="GO" id="GO:0072583">
    <property type="term" value="P:clathrin-dependent endocytosis"/>
    <property type="evidence" value="ECO:0007669"/>
    <property type="project" value="TreeGrafter"/>
</dbReference>
<feature type="compositionally biased region" description="Polar residues" evidence="7">
    <location>
        <begin position="35"/>
        <end position="45"/>
    </location>
</feature>
<accession>F0WK74</accession>
<evidence type="ECO:0000256" key="3">
    <source>
        <dbReference type="ARBA" id="ARBA00023136"/>
    </source>
</evidence>
<organism evidence="8">
    <name type="scientific">Albugo laibachii Nc14</name>
    <dbReference type="NCBI Taxonomy" id="890382"/>
    <lineage>
        <taxon>Eukaryota</taxon>
        <taxon>Sar</taxon>
        <taxon>Stramenopiles</taxon>
        <taxon>Oomycota</taxon>
        <taxon>Peronosporomycetes</taxon>
        <taxon>Albuginales</taxon>
        <taxon>Albuginaceae</taxon>
        <taxon>Albugo</taxon>
    </lineage>
</organism>
<evidence type="ECO:0000256" key="6">
    <source>
        <dbReference type="RuleBase" id="RU363137"/>
    </source>
</evidence>
<gene>
    <name evidence="8" type="primary">AlNc14C130G6926</name>
    <name evidence="8" type="ORF">ALNC14_078200</name>
</gene>
<dbReference type="GO" id="GO:0032050">
    <property type="term" value="F:clathrin heavy chain binding"/>
    <property type="evidence" value="ECO:0007669"/>
    <property type="project" value="TreeGrafter"/>
</dbReference>
<dbReference type="GO" id="GO:0030130">
    <property type="term" value="C:clathrin coat of trans-Golgi network vesicle"/>
    <property type="evidence" value="ECO:0007669"/>
    <property type="project" value="InterPro"/>
</dbReference>
<dbReference type="GO" id="GO:0005198">
    <property type="term" value="F:structural molecule activity"/>
    <property type="evidence" value="ECO:0007669"/>
    <property type="project" value="InterPro"/>
</dbReference>
<sequence length="213" mass="24168">MDPFGEAESAFEQAQNDAFHIEKTHPSDHFPSIDMNENQSLSTCDDPTGPNHTPFPSVDAATASQDVQDDELAAYNREWEEKLAMKASEQSQIAIECKDKAAADMDQFIAEREHLLESKKTINRAHEQAMLEKLEADLLNENPWERVVTLVDMKQPKSSKSENTKKSDKEKSSTKAFSKSTTQEIPTDVSRMRQIFLQLKREPLEMTRSIATH</sequence>
<dbReference type="Pfam" id="PF01086">
    <property type="entry name" value="Clathrin_lg_ch"/>
    <property type="match status" value="1"/>
</dbReference>
<protein>
    <recommendedName>
        <fullName evidence="6">Clathrin light chain</fullName>
    </recommendedName>
</protein>
<evidence type="ECO:0000256" key="7">
    <source>
        <dbReference type="SAM" id="MobiDB-lite"/>
    </source>
</evidence>
<comment type="similarity">
    <text evidence="2 6">Belongs to the clathrin light chain family.</text>
</comment>
<reference evidence="8" key="1">
    <citation type="journal article" date="2011" name="PLoS Biol.">
        <title>Gene gain and loss during evolution of obligate parasitism in the white rust pathogen of Arabidopsis thaliana.</title>
        <authorList>
            <person name="Kemen E."/>
            <person name="Gardiner A."/>
            <person name="Schultz-Larsen T."/>
            <person name="Kemen A.C."/>
            <person name="Balmuth A.L."/>
            <person name="Robert-Seilaniantz A."/>
            <person name="Bailey K."/>
            <person name="Holub E."/>
            <person name="Studholme D.J."/>
            <person name="Maclean D."/>
            <person name="Jones J.D."/>
        </authorList>
    </citation>
    <scope>NUCLEOTIDE SEQUENCE</scope>
</reference>
<reference evidence="8" key="2">
    <citation type="submission" date="2011-02" db="EMBL/GenBank/DDBJ databases">
        <authorList>
            <person name="MacLean D."/>
        </authorList>
    </citation>
    <scope>NUCLEOTIDE SEQUENCE</scope>
</reference>
<dbReference type="GO" id="GO:0030132">
    <property type="term" value="C:clathrin coat of coated pit"/>
    <property type="evidence" value="ECO:0007669"/>
    <property type="project" value="InterPro"/>
</dbReference>
<comment type="function">
    <text evidence="6">Clathrin is the major protein of the polyhedral coat of coated pits and vesicles.</text>
</comment>
<dbReference type="GO" id="GO:0006886">
    <property type="term" value="P:intracellular protein transport"/>
    <property type="evidence" value="ECO:0007669"/>
    <property type="project" value="InterPro"/>
</dbReference>
<comment type="subcellular location">
    <subcellularLocation>
        <location evidence="1 6">Cytoplasmic vesicle membrane</location>
        <topology evidence="1 6">Peripheral membrane protein</topology>
        <orientation evidence="1 6">Cytoplasmic side</orientation>
    </subcellularLocation>
    <subcellularLocation>
        <location evidence="6">Membrane</location>
        <location evidence="6">Coated pit</location>
        <topology evidence="6">Peripheral membrane protein</topology>
        <orientation evidence="6">Cytoplasmic side</orientation>
    </subcellularLocation>
    <text evidence="6">Cytoplasmic face of coated pits and vesicles.</text>
</comment>
<feature type="region of interest" description="Disordered" evidence="7">
    <location>
        <begin position="1"/>
        <end position="65"/>
    </location>
</feature>
<dbReference type="EMBL" id="FR824175">
    <property type="protein sequence ID" value="CCA21677.1"/>
    <property type="molecule type" value="Genomic_DNA"/>
</dbReference>
<dbReference type="PANTHER" id="PTHR10639:SF7">
    <property type="entry name" value="CLATHRIN LIGHT CHAIN"/>
    <property type="match status" value="1"/>
</dbReference>